<dbReference type="InterPro" id="IPR021675">
    <property type="entry name" value="DUF3261"/>
</dbReference>
<accession>A0AAN1WFY8</accession>
<dbReference type="Pfam" id="PF11659">
    <property type="entry name" value="DUF3261"/>
    <property type="match status" value="1"/>
</dbReference>
<dbReference type="AlphaFoldDB" id="A0AAN1WFY8"/>
<dbReference type="Proteomes" id="UP001320119">
    <property type="component" value="Chromosome"/>
</dbReference>
<reference evidence="2 3" key="1">
    <citation type="journal article" date="2022" name="IScience">
        <title>An ultrasensitive nanofiber-based assay for enzymatic hydrolysis and deep-sea microbial degradation of cellulose.</title>
        <authorList>
            <person name="Tsudome M."/>
            <person name="Tachioka M."/>
            <person name="Miyazaki M."/>
            <person name="Uchimura K."/>
            <person name="Tsuda M."/>
            <person name="Takaki Y."/>
            <person name="Deguchi S."/>
        </authorList>
    </citation>
    <scope>NUCLEOTIDE SEQUENCE [LARGE SCALE GENOMIC DNA]</scope>
    <source>
        <strain evidence="2 3">GE09</strain>
    </source>
</reference>
<name>A0AAN1WFY8_9GAMM</name>
<feature type="chain" id="PRO_5042977060" description="DUF3261 domain-containing protein" evidence="1">
    <location>
        <begin position="25"/>
        <end position="186"/>
    </location>
</feature>
<evidence type="ECO:0000256" key="1">
    <source>
        <dbReference type="SAM" id="SignalP"/>
    </source>
</evidence>
<evidence type="ECO:0000313" key="3">
    <source>
        <dbReference type="Proteomes" id="UP001320119"/>
    </source>
</evidence>
<keyword evidence="3" id="KW-1185">Reference proteome</keyword>
<gene>
    <name evidence="2" type="ORF">MARGE09_P1030</name>
</gene>
<organism evidence="2 3">
    <name type="scientific">Marinagarivorans cellulosilyticus</name>
    <dbReference type="NCBI Taxonomy" id="2721545"/>
    <lineage>
        <taxon>Bacteria</taxon>
        <taxon>Pseudomonadati</taxon>
        <taxon>Pseudomonadota</taxon>
        <taxon>Gammaproteobacteria</taxon>
        <taxon>Cellvibrionales</taxon>
        <taxon>Cellvibrionaceae</taxon>
        <taxon>Marinagarivorans</taxon>
    </lineage>
</organism>
<evidence type="ECO:0000313" key="2">
    <source>
        <dbReference type="EMBL" id="BCD96830.1"/>
    </source>
</evidence>
<feature type="signal peptide" evidence="1">
    <location>
        <begin position="1"/>
        <end position="24"/>
    </location>
</feature>
<dbReference type="EMBL" id="AP023086">
    <property type="protein sequence ID" value="BCD96830.1"/>
    <property type="molecule type" value="Genomic_DNA"/>
</dbReference>
<sequence>MGCPRVKKNSVFVALMLLLVSALGCSVFQTPALLPAITPQVCPAASQQQWMVSWRGQQTRMMVIAHCEQTPEGGRWQWLLLNQLGQRIATAYNNGGQVNIDYSVPHPVKALVPKLVEAWQFIQFDIATLEAQSAQGWSFVERGGKRQIRFSGILRAEISYPVGSAGSSPIVYTASEFNVAIRRHEL</sequence>
<dbReference type="KEGG" id="marq:MARGE09_P1030"/>
<proteinExistence type="predicted"/>
<evidence type="ECO:0008006" key="4">
    <source>
        <dbReference type="Google" id="ProtNLM"/>
    </source>
</evidence>
<protein>
    <recommendedName>
        <fullName evidence="4">DUF3261 domain-containing protein</fullName>
    </recommendedName>
</protein>
<keyword evidence="1" id="KW-0732">Signal</keyword>
<dbReference type="PROSITE" id="PS51257">
    <property type="entry name" value="PROKAR_LIPOPROTEIN"/>
    <property type="match status" value="1"/>
</dbReference>